<organism evidence="1 2">
    <name type="scientific">Artemisia annua</name>
    <name type="common">Sweet wormwood</name>
    <dbReference type="NCBI Taxonomy" id="35608"/>
    <lineage>
        <taxon>Eukaryota</taxon>
        <taxon>Viridiplantae</taxon>
        <taxon>Streptophyta</taxon>
        <taxon>Embryophyta</taxon>
        <taxon>Tracheophyta</taxon>
        <taxon>Spermatophyta</taxon>
        <taxon>Magnoliopsida</taxon>
        <taxon>eudicotyledons</taxon>
        <taxon>Gunneridae</taxon>
        <taxon>Pentapetalae</taxon>
        <taxon>asterids</taxon>
        <taxon>campanulids</taxon>
        <taxon>Asterales</taxon>
        <taxon>Asteraceae</taxon>
        <taxon>Asteroideae</taxon>
        <taxon>Anthemideae</taxon>
        <taxon>Artemisiinae</taxon>
        <taxon>Artemisia</taxon>
    </lineage>
</organism>
<dbReference type="AlphaFoldDB" id="A0A2U1LUK0"/>
<gene>
    <name evidence="1" type="ORF">CTI12_AA452100</name>
</gene>
<keyword evidence="2" id="KW-1185">Reference proteome</keyword>
<sequence>MSLDSKRQGSSSSNSFWALATAMMCSRLRIDDKKCKHLAFDTLELNTSLLDHLPEVKILCYSAEMHNVDQD</sequence>
<name>A0A2U1LUK0_ARTAN</name>
<accession>A0A2U1LUK0</accession>
<proteinExistence type="predicted"/>
<comment type="caution">
    <text evidence="1">The sequence shown here is derived from an EMBL/GenBank/DDBJ whole genome shotgun (WGS) entry which is preliminary data.</text>
</comment>
<dbReference type="Proteomes" id="UP000245207">
    <property type="component" value="Unassembled WGS sequence"/>
</dbReference>
<evidence type="ECO:0000313" key="1">
    <source>
        <dbReference type="EMBL" id="PWA52668.1"/>
    </source>
</evidence>
<evidence type="ECO:0000313" key="2">
    <source>
        <dbReference type="Proteomes" id="UP000245207"/>
    </source>
</evidence>
<reference evidence="1 2" key="1">
    <citation type="journal article" date="2018" name="Mol. Plant">
        <title>The genome of Artemisia annua provides insight into the evolution of Asteraceae family and artemisinin biosynthesis.</title>
        <authorList>
            <person name="Shen Q."/>
            <person name="Zhang L."/>
            <person name="Liao Z."/>
            <person name="Wang S."/>
            <person name="Yan T."/>
            <person name="Shi P."/>
            <person name="Liu M."/>
            <person name="Fu X."/>
            <person name="Pan Q."/>
            <person name="Wang Y."/>
            <person name="Lv Z."/>
            <person name="Lu X."/>
            <person name="Zhang F."/>
            <person name="Jiang W."/>
            <person name="Ma Y."/>
            <person name="Chen M."/>
            <person name="Hao X."/>
            <person name="Li L."/>
            <person name="Tang Y."/>
            <person name="Lv G."/>
            <person name="Zhou Y."/>
            <person name="Sun X."/>
            <person name="Brodelius P.E."/>
            <person name="Rose J.K.C."/>
            <person name="Tang K."/>
        </authorList>
    </citation>
    <scope>NUCLEOTIDE SEQUENCE [LARGE SCALE GENOMIC DNA]</scope>
    <source>
        <strain evidence="2">cv. Huhao1</strain>
        <tissue evidence="1">Leaf</tissue>
    </source>
</reference>
<protein>
    <submittedName>
        <fullName evidence="1">Uncharacterized protein</fullName>
    </submittedName>
</protein>
<dbReference type="EMBL" id="PKPP01007698">
    <property type="protein sequence ID" value="PWA52668.1"/>
    <property type="molecule type" value="Genomic_DNA"/>
</dbReference>